<protein>
    <recommendedName>
        <fullName evidence="3">Alpha/beta hydrolase fold-3 domain-containing protein</fullName>
    </recommendedName>
</protein>
<proteinExistence type="predicted"/>
<dbReference type="Gene3D" id="3.40.50.1820">
    <property type="entry name" value="alpha/beta hydrolase"/>
    <property type="match status" value="1"/>
</dbReference>
<evidence type="ECO:0000256" key="2">
    <source>
        <dbReference type="SAM" id="Phobius"/>
    </source>
</evidence>
<dbReference type="InterPro" id="IPR013094">
    <property type="entry name" value="AB_hydrolase_3"/>
</dbReference>
<dbReference type="InterPro" id="IPR050300">
    <property type="entry name" value="GDXG_lipolytic_enzyme"/>
</dbReference>
<dbReference type="Pfam" id="PF07859">
    <property type="entry name" value="Abhydrolase_3"/>
    <property type="match status" value="1"/>
</dbReference>
<evidence type="ECO:0000256" key="1">
    <source>
        <dbReference type="ARBA" id="ARBA00022801"/>
    </source>
</evidence>
<sequence>MANILQYQPLRTLYLVYFLGSLVFVKAPFWVLLYLRPSQRPRPVWTIKRSLIIRALQELLGMRLRGRTNNRGRFEEVSDSSLTDAKFVRLEGIPESDSTILCGEIRQVAEITGAKPAKVAGYWFLKKGAAWDGPQARTGERVVLHVHGGAFAYGTAHPSDWTANISRGLLEHSKTIERTFSVDYRLTASAPNPPANPFPTAIIDALAAYRYLVQDCGFEPKNILLVGDSAGGNLTIALARHLVENAIVSLPPPGRLFVVSPWIDLLASRNGPNSSHALNAVSDIFAINRDEDEVLGAYPIDSLRGPLDLEVVRTNRYFSPAGLHVQPAEGSTLFKGFMETYVVAGGAERLLDDSKALVERLEADGVKVHADISPDAVHDFLIFKWHEPERTETLRRVCQWIDKV</sequence>
<dbReference type="Proteomes" id="UP000230002">
    <property type="component" value="Unassembled WGS sequence"/>
</dbReference>
<keyword evidence="2" id="KW-0472">Membrane</keyword>
<dbReference type="EMBL" id="AYKW01000069">
    <property type="protein sequence ID" value="PIL22585.1"/>
    <property type="molecule type" value="Genomic_DNA"/>
</dbReference>
<dbReference type="AlphaFoldDB" id="A0A2G8RM45"/>
<dbReference type="SUPFAM" id="SSF53474">
    <property type="entry name" value="alpha/beta-Hydrolases"/>
    <property type="match status" value="1"/>
</dbReference>
<keyword evidence="2" id="KW-0812">Transmembrane</keyword>
<accession>A0A2G8RM45</accession>
<feature type="domain" description="Alpha/beta hydrolase fold-3" evidence="3">
    <location>
        <begin position="143"/>
        <end position="381"/>
    </location>
</feature>
<dbReference type="InterPro" id="IPR029058">
    <property type="entry name" value="AB_hydrolase_fold"/>
</dbReference>
<keyword evidence="2" id="KW-1133">Transmembrane helix</keyword>
<dbReference type="PANTHER" id="PTHR48081">
    <property type="entry name" value="AB HYDROLASE SUPERFAMILY PROTEIN C4A8.06C"/>
    <property type="match status" value="1"/>
</dbReference>
<gene>
    <name evidence="4" type="ORF">GSI_15274</name>
</gene>
<name>A0A2G8RM45_9APHY</name>
<comment type="caution">
    <text evidence="4">The sequence shown here is derived from an EMBL/GenBank/DDBJ whole genome shotgun (WGS) entry which is preliminary data.</text>
</comment>
<keyword evidence="5" id="KW-1185">Reference proteome</keyword>
<reference evidence="4 5" key="1">
    <citation type="journal article" date="2015" name="Sci. Rep.">
        <title>Chromosome-level genome map provides insights into diverse defense mechanisms in the medicinal fungus Ganoderma sinense.</title>
        <authorList>
            <person name="Zhu Y."/>
            <person name="Xu J."/>
            <person name="Sun C."/>
            <person name="Zhou S."/>
            <person name="Xu H."/>
            <person name="Nelson D.R."/>
            <person name="Qian J."/>
            <person name="Song J."/>
            <person name="Luo H."/>
            <person name="Xiang L."/>
            <person name="Li Y."/>
            <person name="Xu Z."/>
            <person name="Ji A."/>
            <person name="Wang L."/>
            <person name="Lu S."/>
            <person name="Hayward A."/>
            <person name="Sun W."/>
            <person name="Li X."/>
            <person name="Schwartz D.C."/>
            <person name="Wang Y."/>
            <person name="Chen S."/>
        </authorList>
    </citation>
    <scope>NUCLEOTIDE SEQUENCE [LARGE SCALE GENOMIC DNA]</scope>
    <source>
        <strain evidence="4 5">ZZ0214-1</strain>
    </source>
</reference>
<evidence type="ECO:0000313" key="4">
    <source>
        <dbReference type="EMBL" id="PIL22585.1"/>
    </source>
</evidence>
<dbReference type="PANTHER" id="PTHR48081:SF26">
    <property type="entry name" value="ALPHA_BETA HYDROLASE FOLD-3 DOMAIN-CONTAINING PROTEIN"/>
    <property type="match status" value="1"/>
</dbReference>
<dbReference type="STRING" id="1077348.A0A2G8RM45"/>
<keyword evidence="1" id="KW-0378">Hydrolase</keyword>
<dbReference type="GO" id="GO:0016787">
    <property type="term" value="F:hydrolase activity"/>
    <property type="evidence" value="ECO:0007669"/>
    <property type="project" value="UniProtKB-KW"/>
</dbReference>
<evidence type="ECO:0000313" key="5">
    <source>
        <dbReference type="Proteomes" id="UP000230002"/>
    </source>
</evidence>
<feature type="transmembrane region" description="Helical" evidence="2">
    <location>
        <begin position="12"/>
        <end position="35"/>
    </location>
</feature>
<evidence type="ECO:0000259" key="3">
    <source>
        <dbReference type="Pfam" id="PF07859"/>
    </source>
</evidence>
<dbReference type="OrthoDB" id="2152029at2759"/>
<organism evidence="4 5">
    <name type="scientific">Ganoderma sinense ZZ0214-1</name>
    <dbReference type="NCBI Taxonomy" id="1077348"/>
    <lineage>
        <taxon>Eukaryota</taxon>
        <taxon>Fungi</taxon>
        <taxon>Dikarya</taxon>
        <taxon>Basidiomycota</taxon>
        <taxon>Agaricomycotina</taxon>
        <taxon>Agaricomycetes</taxon>
        <taxon>Polyporales</taxon>
        <taxon>Polyporaceae</taxon>
        <taxon>Ganoderma</taxon>
    </lineage>
</organism>